<evidence type="ECO:0008006" key="4">
    <source>
        <dbReference type="Google" id="ProtNLM"/>
    </source>
</evidence>
<dbReference type="GO" id="GO:0008237">
    <property type="term" value="F:metallopeptidase activity"/>
    <property type="evidence" value="ECO:0007669"/>
    <property type="project" value="InterPro"/>
</dbReference>
<dbReference type="Proteomes" id="UP000028643">
    <property type="component" value="Unassembled WGS sequence"/>
</dbReference>
<evidence type="ECO:0000313" key="3">
    <source>
        <dbReference type="Proteomes" id="UP000028643"/>
    </source>
</evidence>
<protein>
    <recommendedName>
        <fullName evidence="4">Reprolysin-like metallo-peptidase family M12B</fullName>
    </recommendedName>
</protein>
<organism evidence="2 3">
    <name type="scientific">Pseudomonas syringae</name>
    <dbReference type="NCBI Taxonomy" id="317"/>
    <lineage>
        <taxon>Bacteria</taxon>
        <taxon>Pseudomonadati</taxon>
        <taxon>Pseudomonadota</taxon>
        <taxon>Gammaproteobacteria</taxon>
        <taxon>Pseudomonadales</taxon>
        <taxon>Pseudomonadaceae</taxon>
        <taxon>Pseudomonas</taxon>
    </lineage>
</organism>
<evidence type="ECO:0000256" key="1">
    <source>
        <dbReference type="SAM" id="SignalP"/>
    </source>
</evidence>
<accession>A0A085UUP6</accession>
<dbReference type="Pfam" id="PF13688">
    <property type="entry name" value="Reprolysin_5"/>
    <property type="match status" value="1"/>
</dbReference>
<dbReference type="SUPFAM" id="SSF55486">
    <property type="entry name" value="Metalloproteases ('zincins'), catalytic domain"/>
    <property type="match status" value="1"/>
</dbReference>
<dbReference type="InterPro" id="IPR024079">
    <property type="entry name" value="MetalloPept_cat_dom_sf"/>
</dbReference>
<name>A0A085UUP6_PSESX</name>
<keyword evidence="1" id="KW-0732">Signal</keyword>
<feature type="chain" id="PRO_5001798279" description="Reprolysin-like metallo-peptidase family M12B" evidence="1">
    <location>
        <begin position="26"/>
        <end position="211"/>
    </location>
</feature>
<dbReference type="Gene3D" id="3.40.390.10">
    <property type="entry name" value="Collagenase (Catalytic Domain)"/>
    <property type="match status" value="1"/>
</dbReference>
<dbReference type="PATRIC" id="fig|317.174.peg.4979"/>
<proteinExistence type="predicted"/>
<feature type="signal peptide" evidence="1">
    <location>
        <begin position="1"/>
        <end position="25"/>
    </location>
</feature>
<dbReference type="EMBL" id="JPQT01000131">
    <property type="protein sequence ID" value="KFE46909.1"/>
    <property type="molecule type" value="Genomic_DNA"/>
</dbReference>
<dbReference type="AlphaFoldDB" id="A0A085UUP6"/>
<gene>
    <name evidence="2" type="ORF">IV02_24355</name>
</gene>
<dbReference type="RefSeq" id="WP_047578359.1">
    <property type="nucleotide sequence ID" value="NZ_JPQT01000131.1"/>
</dbReference>
<evidence type="ECO:0000313" key="2">
    <source>
        <dbReference type="EMBL" id="KFE46909.1"/>
    </source>
</evidence>
<comment type="caution">
    <text evidence="2">The sequence shown here is derived from an EMBL/GenBank/DDBJ whole genome shotgun (WGS) entry which is preliminary data.</text>
</comment>
<reference evidence="2 3" key="1">
    <citation type="submission" date="2014-07" db="EMBL/GenBank/DDBJ databases">
        <title>Draft Genome Sequences of Environmental Pseudomonas syringae strains.</title>
        <authorList>
            <person name="Baltrus D.A."/>
            <person name="Berge O."/>
            <person name="Morris C."/>
        </authorList>
    </citation>
    <scope>NUCLEOTIDE SEQUENCE [LARGE SCALE GENOMIC DNA]</scope>
    <source>
        <strain evidence="2 3">CEB003</strain>
    </source>
</reference>
<sequence length="211" mass="24147">MNIPAIYRRLLAAALLISLVSPLMAAQPPIKVHYFIHDDVPDRLRGADLRARQFDHWVTEMARIEQREIEINYISHAPGITSMDYENTDMRVALDDFRERIVDYRRSQNLTDPNFRNEKFLLFAMTQGNNVGWAEHQQEVGIASPAYIPIAAHELGHMFGALHDDGAQLPMDPDSNATCGTYMTSEINEKSCLRFSDSNRQRVAQYLRNTP</sequence>